<dbReference type="GO" id="GO:0006895">
    <property type="term" value="P:Golgi to endosome transport"/>
    <property type="evidence" value="ECO:0007669"/>
    <property type="project" value="InterPro"/>
</dbReference>
<evidence type="ECO:0000256" key="4">
    <source>
        <dbReference type="SAM" id="MobiDB-lite"/>
    </source>
</evidence>
<keyword evidence="1" id="KW-0813">Transport</keyword>
<evidence type="ECO:0000259" key="5">
    <source>
        <dbReference type="Pfam" id="PF04118"/>
    </source>
</evidence>
<accession>A0A6A5C095</accession>
<proteinExistence type="inferred from homology"/>
<evidence type="ECO:0000256" key="3">
    <source>
        <dbReference type="ARBA" id="ARBA00046326"/>
    </source>
</evidence>
<gene>
    <name evidence="7" type="ORF">FDP41_001661</name>
</gene>
<dbReference type="VEuPathDB" id="AmoebaDB:NfTy_054480"/>
<dbReference type="VEuPathDB" id="AmoebaDB:FDP41_001661"/>
<dbReference type="Pfam" id="PF04118">
    <property type="entry name" value="Dopey_N"/>
    <property type="match status" value="1"/>
</dbReference>
<dbReference type="GO" id="GO:0005768">
    <property type="term" value="C:endosome"/>
    <property type="evidence" value="ECO:0007669"/>
    <property type="project" value="TreeGrafter"/>
</dbReference>
<dbReference type="Proteomes" id="UP000444721">
    <property type="component" value="Unassembled WGS sequence"/>
</dbReference>
<organism evidence="7 8">
    <name type="scientific">Naegleria fowleri</name>
    <name type="common">Brain eating amoeba</name>
    <dbReference type="NCBI Taxonomy" id="5763"/>
    <lineage>
        <taxon>Eukaryota</taxon>
        <taxon>Discoba</taxon>
        <taxon>Heterolobosea</taxon>
        <taxon>Tetramitia</taxon>
        <taxon>Eutetramitia</taxon>
        <taxon>Vahlkampfiidae</taxon>
        <taxon>Naegleria</taxon>
    </lineage>
</organism>
<reference evidence="7 8" key="1">
    <citation type="journal article" date="2019" name="Sci. Rep.">
        <title>Nanopore sequencing improves the draft genome of the human pathogenic amoeba Naegleria fowleri.</title>
        <authorList>
            <person name="Liechti N."/>
            <person name="Schurch N."/>
            <person name="Bruggmann R."/>
            <person name="Wittwer M."/>
        </authorList>
    </citation>
    <scope>NUCLEOTIDE SEQUENCE [LARGE SCALE GENOMIC DNA]</scope>
    <source>
        <strain evidence="7 8">ATCC 30894</strain>
    </source>
</reference>
<evidence type="ECO:0000256" key="1">
    <source>
        <dbReference type="ARBA" id="ARBA00022448"/>
    </source>
</evidence>
<keyword evidence="2" id="KW-0653">Protein transport</keyword>
<dbReference type="InterPro" id="IPR056457">
    <property type="entry name" value="DOP1_C"/>
</dbReference>
<dbReference type="PANTHER" id="PTHR14042">
    <property type="entry name" value="DOPEY-RELATED"/>
    <property type="match status" value="1"/>
</dbReference>
<dbReference type="InterPro" id="IPR040314">
    <property type="entry name" value="DOP1"/>
</dbReference>
<dbReference type="InterPro" id="IPR007249">
    <property type="entry name" value="DOP1_N"/>
</dbReference>
<keyword evidence="8" id="KW-1185">Reference proteome</keyword>
<protein>
    <submittedName>
        <fullName evidence="7">Uncharacterized protein</fullName>
    </submittedName>
</protein>
<feature type="compositionally biased region" description="Low complexity" evidence="4">
    <location>
        <begin position="17"/>
        <end position="49"/>
    </location>
</feature>
<evidence type="ECO:0000313" key="8">
    <source>
        <dbReference type="Proteomes" id="UP000444721"/>
    </source>
</evidence>
<evidence type="ECO:0000256" key="2">
    <source>
        <dbReference type="ARBA" id="ARBA00022927"/>
    </source>
</evidence>
<dbReference type="GO" id="GO:0005829">
    <property type="term" value="C:cytosol"/>
    <property type="evidence" value="ECO:0007669"/>
    <property type="project" value="GOC"/>
</dbReference>
<evidence type="ECO:0000259" key="6">
    <source>
        <dbReference type="Pfam" id="PF24598"/>
    </source>
</evidence>
<comment type="caution">
    <text evidence="7">The sequence shown here is derived from an EMBL/GenBank/DDBJ whole genome shotgun (WGS) entry which is preliminary data.</text>
</comment>
<dbReference type="OMA" id="GLETCIA"/>
<feature type="region of interest" description="Disordered" evidence="4">
    <location>
        <begin position="1"/>
        <end position="49"/>
    </location>
</feature>
<dbReference type="Pfam" id="PF24598">
    <property type="entry name" value="DOP1_C"/>
    <property type="match status" value="1"/>
</dbReference>
<dbReference type="VEuPathDB" id="AmoebaDB:NF0036650"/>
<dbReference type="OrthoDB" id="297643at2759"/>
<dbReference type="RefSeq" id="XP_044564031.1">
    <property type="nucleotide sequence ID" value="XM_044704770.1"/>
</dbReference>
<sequence>MFKSLSENLGLGDLVESPESLEPSSMTMSSLTTANTNNHVTTNSSPSLIGSSSSPALNINLVPLINSESEHPDVEDEEIMKKSKFKSYRDDIISVLKSFDNTREWADLIKCLQKMKKVLIKNSSLPILPEKITVSKRLAQCLNPALPSGVHLKTLETFEEIFKLITGKRLARDIHLYSSGLFTLFPSASSQIKKYYLPLGKALVPCLPGLVLALLSSLEEEGSDIFKKTLKVMITLRAISDENVFFQSLWKGILLTPQFRVSALNHIIYCLKKNEEPLTYKLPIFGGCPELVVEAMVASLRDNNIMAQRACLEILSSFLTLDKRNNDSSESYIFDDQSFIILCSNALILTLKGDVSVNRRIFSWLFGSSDTDVEFISKHSISIISSSLKQLITERSYNIPIVKVIEIANIIFERIGDHCSLKRSVMENIITEMIYLLSSDHIDNSVKESISNFISSTESMPLLWTSLKQIIENCFEKEENETTNYSIILGTVSFMCNQKSARSFISEISQLFLIFVDSLTHKVNNKIYQNVISIERNINICKYLLEQIVEESNDFATILYEKTEYLFKIVTSNYFRDDLLTSIERSSIFQYRTLFRNTCDFLTNAIRKKHSHLDQFEEFSSLTSNPTDIIPTFMKTLFSCSFSQDAYISIFSLNTLLGFLSNQESGLDRFKQRYIVKESNYLKAITTRLWDMLTPSYSYLHFEVTRLIVELYNLNRQVCNAVVSDAMSNSNIEKKLEGNRRFALIWRLMDDLDIKNRIFEDGFYLMLDAISNDQSSLKLVSQSWLLSSFSHIDRILDPLLLTLVDKESLKQLSKHTRVKSSDSSMSDTSTDSNSERSLQTLSIRKTLFDESRCKYVLSLLRNIMNVSPELFIEQTLKMKASDEVLNVYEKFILGRPYYMNEESLPSSKLKFDGRDYFSLLAVLCVKLMECGIVVNSDLLSANKNIVSNESSLDECIRTSAASFIKDILLNGKQFAKTTGLCIALCECILSHLQIAIDNNDVVFQVELLGMVQMIMEHLDSHTVKPMSTTTLTSSQQAGTTSQVASEESSPIYTLINSPTFLKTIIQGLVSSSRIEVLSTFHSFSLLSYWIDSIILFLPYLHFTLPKLVTFIAPSFCQIITDNALQGIDSIRSQVINSLLTGLRKMLEYCVLREINIPKPTSHNDENTSGIVIPFKMFTDFVKDVFTQDDQVSIITSPDYEARKNMMAELPSIIESMVIVWKSLRALVIGIPENNLSPLHDKLKHVNLSGVPEFGTLHSRFDIERNILRFIDPLILQFPNQLVISILMTWTKWHESSSSSMYCVENSLDTHLIDILNSCDSTVPESIISSVCDFILNFSNMNQQEDEKNRVLPFHFLIYYMKKCIMSENHLQIAQKIISLTNSISSEKNIDLLTLTVLLRVVHQFLTRWSTNIQTDKKTKSSMRDSTQKLIEICFTACTKDMIDRRNDLVKDLKKISSSNNLQNLDNSKELILRKTIHDKKDSAKNFLKLLGNILNDIMTHLYGEKDLGGQPLIISILYPLFVIINNREITNLKRVKQAVKLISTFSSSILNMRPLKKEIWESVLDNNFFYCQSSTFKYWLKIFTNMETTDTSLVQDLLNRFASTSSLLTSSTTEAYARARLMKRIAFMLFVGRSNDYNHFIPSIVEKIVESLKVNGSAHSNNTLLSSVLLFYRVLIIRITTDNLRKWWPMIMTDIMKIFSERTVDDEDSSVLIEGLKFLDLATVKLPQEFQLYKWIFIRDTSSESEKKQPFSVLFSPYLDPFVDPTCDVSTVLNTAAQKEARTPVCTSFLRSDIVSTRRFASILSSEGRRQQLYSATSFNALECDDEVINESIQEDMVELSPDDKSRLKNEPTPSINGAEENWVMIDTLNN</sequence>
<feature type="domain" description="DOP1 N-terminal" evidence="5">
    <location>
        <begin position="83"/>
        <end position="369"/>
    </location>
</feature>
<name>A0A6A5C095_NAEFO</name>
<comment type="similarity">
    <text evidence="3">Belongs to the DOP1 family.</text>
</comment>
<dbReference type="PANTHER" id="PTHR14042:SF24">
    <property type="entry name" value="PROTEIN DOPEY-1 HOMOLOG"/>
    <property type="match status" value="1"/>
</dbReference>
<feature type="domain" description="DOP1-like C-terminal" evidence="6">
    <location>
        <begin position="1355"/>
        <end position="1755"/>
    </location>
</feature>
<dbReference type="EMBL" id="VFQX01000027">
    <property type="protein sequence ID" value="KAF0979318.1"/>
    <property type="molecule type" value="Genomic_DNA"/>
</dbReference>
<evidence type="ECO:0000313" key="7">
    <source>
        <dbReference type="EMBL" id="KAF0979318.1"/>
    </source>
</evidence>
<dbReference type="GeneID" id="68108879"/>
<dbReference type="GO" id="GO:0015031">
    <property type="term" value="P:protein transport"/>
    <property type="evidence" value="ECO:0007669"/>
    <property type="project" value="UniProtKB-KW"/>
</dbReference>
<dbReference type="GO" id="GO:0005802">
    <property type="term" value="C:trans-Golgi network"/>
    <property type="evidence" value="ECO:0007669"/>
    <property type="project" value="TreeGrafter"/>
</dbReference>